<dbReference type="AlphaFoldDB" id="A0A7J0EU34"/>
<name>A0A7J0EU34_9ERIC</name>
<evidence type="ECO:0000313" key="1">
    <source>
        <dbReference type="EMBL" id="GFY89860.1"/>
    </source>
</evidence>
<accession>A0A7J0EU34</accession>
<comment type="caution">
    <text evidence="1">The sequence shown here is derived from an EMBL/GenBank/DDBJ whole genome shotgun (WGS) entry which is preliminary data.</text>
</comment>
<keyword evidence="2" id="KW-1185">Reference proteome</keyword>
<gene>
    <name evidence="1" type="ORF">Acr_07g0000570</name>
</gene>
<evidence type="ECO:0000313" key="2">
    <source>
        <dbReference type="Proteomes" id="UP000585474"/>
    </source>
</evidence>
<protein>
    <submittedName>
        <fullName evidence="1">Uncharacterized protein</fullName>
    </submittedName>
</protein>
<dbReference type="Proteomes" id="UP000585474">
    <property type="component" value="Unassembled WGS sequence"/>
</dbReference>
<sequence>MKSEAEWIGVCVDYVCFLDLVFVEGLQNFMLCLTCCCGTWVCFGLSRFEFGVIYYCVFGVFKGEWEDCGTYYCADALANPYNVVAAMVMVETQAYVIIGTIAQLYSCTFLGMIQLQGEVYEIM</sequence>
<dbReference type="EMBL" id="BJWL01000007">
    <property type="protein sequence ID" value="GFY89860.1"/>
    <property type="molecule type" value="Genomic_DNA"/>
</dbReference>
<reference evidence="1 2" key="1">
    <citation type="submission" date="2019-07" db="EMBL/GenBank/DDBJ databases">
        <title>De Novo Assembly of kiwifruit Actinidia rufa.</title>
        <authorList>
            <person name="Sugita-Konishi S."/>
            <person name="Sato K."/>
            <person name="Mori E."/>
            <person name="Abe Y."/>
            <person name="Kisaki G."/>
            <person name="Hamano K."/>
            <person name="Suezawa K."/>
            <person name="Otani M."/>
            <person name="Fukuda T."/>
            <person name="Manabe T."/>
            <person name="Gomi K."/>
            <person name="Tabuchi M."/>
            <person name="Akimitsu K."/>
            <person name="Kataoka I."/>
        </authorList>
    </citation>
    <scope>NUCLEOTIDE SEQUENCE [LARGE SCALE GENOMIC DNA]</scope>
    <source>
        <strain evidence="2">cv. Fuchu</strain>
    </source>
</reference>
<organism evidence="1 2">
    <name type="scientific">Actinidia rufa</name>
    <dbReference type="NCBI Taxonomy" id="165716"/>
    <lineage>
        <taxon>Eukaryota</taxon>
        <taxon>Viridiplantae</taxon>
        <taxon>Streptophyta</taxon>
        <taxon>Embryophyta</taxon>
        <taxon>Tracheophyta</taxon>
        <taxon>Spermatophyta</taxon>
        <taxon>Magnoliopsida</taxon>
        <taxon>eudicotyledons</taxon>
        <taxon>Gunneridae</taxon>
        <taxon>Pentapetalae</taxon>
        <taxon>asterids</taxon>
        <taxon>Ericales</taxon>
        <taxon>Actinidiaceae</taxon>
        <taxon>Actinidia</taxon>
    </lineage>
</organism>
<proteinExistence type="predicted"/>